<organism evidence="3 4">
    <name type="scientific">Flaviflexus salsibiostraticola</name>
    <dbReference type="NCBI Taxonomy" id="1282737"/>
    <lineage>
        <taxon>Bacteria</taxon>
        <taxon>Bacillati</taxon>
        <taxon>Actinomycetota</taxon>
        <taxon>Actinomycetes</taxon>
        <taxon>Actinomycetales</taxon>
        <taxon>Actinomycetaceae</taxon>
        <taxon>Flaviflexus</taxon>
    </lineage>
</organism>
<comment type="similarity">
    <text evidence="2">Belongs to the MshB deacetylase family. Mca subfamily.</text>
</comment>
<sequence length="318" mass="36188">MRLRLSKRDWCCRRVSQYYLRTAYLWRDERSVTREPRLMAVHAHPDDESSKGAATMAHYATIGRVRVVTCTGGERGSILNPRLVGRTDIEENMPAIRQQEMTAAAEALGIEHTWLGFVDSGLPEGEPLPPLPDDCFASIPLEEPVGRLVAEIREFKPQVLTTYNELGGYPHPDHIRVHEVSMAAVEAASDPTRFPEAGDPWTVSKVYYDVSFSPDRIQAFHEVLIAEGLESPFAEWMERRGKTPTRRVDARLEVSEFFPQRDQALLAHATQIDPDGFFMAVPRDIEARVWPWEEFELAHSVVGYPDEIETDLFARIEE</sequence>
<dbReference type="GO" id="GO:0008270">
    <property type="term" value="F:zinc ion binding"/>
    <property type="evidence" value="ECO:0007669"/>
    <property type="project" value="UniProtKB-UniRule"/>
</dbReference>
<comment type="subunit">
    <text evidence="2">Monomer.</text>
</comment>
<dbReference type="Pfam" id="PF02585">
    <property type="entry name" value="PIG-L"/>
    <property type="match status" value="1"/>
</dbReference>
<keyword evidence="2" id="KW-0378">Hydrolase</keyword>
<feature type="binding site" evidence="2">
    <location>
        <position position="44"/>
    </location>
    <ligand>
        <name>Zn(2+)</name>
        <dbReference type="ChEBI" id="CHEBI:29105"/>
    </ligand>
</feature>
<proteinExistence type="inferred from homology"/>
<dbReference type="SUPFAM" id="SSF102588">
    <property type="entry name" value="LmbE-like"/>
    <property type="match status" value="1"/>
</dbReference>
<accession>A0A3S8ZB41</accession>
<dbReference type="PANTHER" id="PTHR12993:SF11">
    <property type="entry name" value="N-ACETYLGLUCOSAMINYL-PHOSPHATIDYLINOSITOL DE-N-ACETYLASE"/>
    <property type="match status" value="1"/>
</dbReference>
<feature type="binding site" evidence="2">
    <location>
        <position position="174"/>
    </location>
    <ligand>
        <name>Zn(2+)</name>
        <dbReference type="ChEBI" id="CHEBI:29105"/>
    </ligand>
</feature>
<dbReference type="AlphaFoldDB" id="A0A3S8ZB41"/>
<comment type="catalytic activity">
    <reaction evidence="2">
        <text>mycothiol S-conjugate + H2O = an N-acetyl-L-cysteine-S-conjugate + 1D-myo-inositol 2-amino-2-deoxy-alpha-D-glucopyranoside</text>
        <dbReference type="Rhea" id="RHEA:36543"/>
        <dbReference type="ChEBI" id="CHEBI:15377"/>
        <dbReference type="ChEBI" id="CHEBI:58718"/>
        <dbReference type="ChEBI" id="CHEBI:58886"/>
        <dbReference type="ChEBI" id="CHEBI:59633"/>
        <dbReference type="EC" id="3.5.1.115"/>
    </reaction>
</comment>
<dbReference type="Gene3D" id="3.40.50.10320">
    <property type="entry name" value="LmbE-like"/>
    <property type="match status" value="1"/>
</dbReference>
<dbReference type="InterPro" id="IPR017811">
    <property type="entry name" value="Mca"/>
</dbReference>
<dbReference type="EMBL" id="CP034438">
    <property type="protein sequence ID" value="AZN30708.1"/>
    <property type="molecule type" value="Genomic_DNA"/>
</dbReference>
<dbReference type="OrthoDB" id="158614at2"/>
<reference evidence="3 4" key="1">
    <citation type="submission" date="2018-12" db="EMBL/GenBank/DDBJ databases">
        <title>Complete genome sequence of Flaviflexus salsibiostraticola KCTC 33148.</title>
        <authorList>
            <person name="Bae J.-W."/>
        </authorList>
    </citation>
    <scope>NUCLEOTIDE SEQUENCE [LARGE SCALE GENOMIC DNA]</scope>
    <source>
        <strain evidence="3 4">KCTC 33148</strain>
    </source>
</reference>
<keyword evidence="1 2" id="KW-0862">Zinc</keyword>
<dbReference type="HAMAP" id="MF_01482">
    <property type="entry name" value="Mca"/>
    <property type="match status" value="1"/>
</dbReference>
<evidence type="ECO:0000256" key="2">
    <source>
        <dbReference type="HAMAP-Rule" id="MF_01482"/>
    </source>
</evidence>
<comment type="function">
    <text evidence="2">A mycothiol (MSH, N-acetylcysteinyl-glucosaminyl-inositol) S-conjugate amidase, it recycles conjugated MSH to the N-acetyl cysteine conjugate (AcCys S-conjugate, a mercapturic acid) and the MSH precursor. Involved in MSH-dependent detoxification of a number of alkylating agents and antibiotics.</text>
</comment>
<dbReference type="GO" id="GO:0010126">
    <property type="term" value="P:mycothiol metabolic process"/>
    <property type="evidence" value="ECO:0007669"/>
    <property type="project" value="UniProtKB-UniRule"/>
</dbReference>
<dbReference type="NCBIfam" id="TIGR03446">
    <property type="entry name" value="mycothiol_Mca"/>
    <property type="match status" value="1"/>
</dbReference>
<dbReference type="InterPro" id="IPR003737">
    <property type="entry name" value="GlcNAc_PI_deacetylase-related"/>
</dbReference>
<protein>
    <recommendedName>
        <fullName evidence="2">Mycothiol S-conjugate amidase</fullName>
        <ecNumber evidence="2">3.5.1.115</ecNumber>
    </recommendedName>
</protein>
<dbReference type="InterPro" id="IPR024078">
    <property type="entry name" value="LmbE-like_dom_sf"/>
</dbReference>
<comment type="cofactor">
    <cofactor evidence="2">
        <name>Zn(2+)</name>
        <dbReference type="ChEBI" id="CHEBI:29105"/>
    </cofactor>
    <text evidence="2">Binds 1 zinc ion per subunit.</text>
</comment>
<gene>
    <name evidence="2 3" type="primary">mca</name>
    <name evidence="3" type="ORF">EJO69_10635</name>
</gene>
<evidence type="ECO:0000313" key="3">
    <source>
        <dbReference type="EMBL" id="AZN30708.1"/>
    </source>
</evidence>
<keyword evidence="4" id="KW-1185">Reference proteome</keyword>
<feature type="binding site" evidence="2">
    <location>
        <position position="47"/>
    </location>
    <ligand>
        <name>Zn(2+)</name>
        <dbReference type="ChEBI" id="CHEBI:29105"/>
    </ligand>
</feature>
<dbReference type="Proteomes" id="UP000270021">
    <property type="component" value="Chromosome"/>
</dbReference>
<evidence type="ECO:0000256" key="1">
    <source>
        <dbReference type="ARBA" id="ARBA00022833"/>
    </source>
</evidence>
<name>A0A3S8ZB41_9ACTO</name>
<dbReference type="KEGG" id="fsl:EJO69_10635"/>
<dbReference type="PANTHER" id="PTHR12993">
    <property type="entry name" value="N-ACETYLGLUCOSAMINYL-PHOSPHATIDYLINOSITOL DE-N-ACETYLASE-RELATED"/>
    <property type="match status" value="1"/>
</dbReference>
<dbReference type="GO" id="GO:0010127">
    <property type="term" value="P:mycothiol-dependent detoxification"/>
    <property type="evidence" value="ECO:0007669"/>
    <property type="project" value="UniProtKB-UniRule"/>
</dbReference>
<keyword evidence="2" id="KW-0479">Metal-binding</keyword>
<dbReference type="GO" id="GO:0016811">
    <property type="term" value="F:hydrolase activity, acting on carbon-nitrogen (but not peptide) bonds, in linear amides"/>
    <property type="evidence" value="ECO:0007669"/>
    <property type="project" value="TreeGrafter"/>
</dbReference>
<evidence type="ECO:0000313" key="4">
    <source>
        <dbReference type="Proteomes" id="UP000270021"/>
    </source>
</evidence>
<dbReference type="EC" id="3.5.1.115" evidence="2"/>